<dbReference type="InterPro" id="IPR037238">
    <property type="entry name" value="YbiA-like_sf"/>
</dbReference>
<dbReference type="SUPFAM" id="SSF143990">
    <property type="entry name" value="YbiA-like"/>
    <property type="match status" value="2"/>
</dbReference>
<name>A0AAD7CSB2_MYCRO</name>
<dbReference type="Proteomes" id="UP001221757">
    <property type="component" value="Unassembled WGS sequence"/>
</dbReference>
<evidence type="ECO:0000259" key="1">
    <source>
        <dbReference type="Pfam" id="PF08719"/>
    </source>
</evidence>
<evidence type="ECO:0000313" key="2">
    <source>
        <dbReference type="EMBL" id="KAJ7659858.1"/>
    </source>
</evidence>
<dbReference type="Pfam" id="PF08719">
    <property type="entry name" value="NADAR"/>
    <property type="match status" value="1"/>
</dbReference>
<dbReference type="AlphaFoldDB" id="A0AAD7CSB2"/>
<reference evidence="2" key="1">
    <citation type="submission" date="2023-03" db="EMBL/GenBank/DDBJ databases">
        <title>Massive genome expansion in bonnet fungi (Mycena s.s.) driven by repeated elements and novel gene families across ecological guilds.</title>
        <authorList>
            <consortium name="Lawrence Berkeley National Laboratory"/>
            <person name="Harder C.B."/>
            <person name="Miyauchi S."/>
            <person name="Viragh M."/>
            <person name="Kuo A."/>
            <person name="Thoen E."/>
            <person name="Andreopoulos B."/>
            <person name="Lu D."/>
            <person name="Skrede I."/>
            <person name="Drula E."/>
            <person name="Henrissat B."/>
            <person name="Morin E."/>
            <person name="Kohler A."/>
            <person name="Barry K."/>
            <person name="LaButti K."/>
            <person name="Morin E."/>
            <person name="Salamov A."/>
            <person name="Lipzen A."/>
            <person name="Mereny Z."/>
            <person name="Hegedus B."/>
            <person name="Baldrian P."/>
            <person name="Stursova M."/>
            <person name="Weitz H."/>
            <person name="Taylor A."/>
            <person name="Grigoriev I.V."/>
            <person name="Nagy L.G."/>
            <person name="Martin F."/>
            <person name="Kauserud H."/>
        </authorList>
    </citation>
    <scope>NUCLEOTIDE SEQUENCE</scope>
    <source>
        <strain evidence="2">CBHHK067</strain>
    </source>
</reference>
<comment type="caution">
    <text evidence="2">The sequence shown here is derived from an EMBL/GenBank/DDBJ whole genome shotgun (WGS) entry which is preliminary data.</text>
</comment>
<dbReference type="EMBL" id="JARKIE010000267">
    <property type="protein sequence ID" value="KAJ7659858.1"/>
    <property type="molecule type" value="Genomic_DNA"/>
</dbReference>
<feature type="domain" description="NADAR" evidence="1">
    <location>
        <begin position="1"/>
        <end position="59"/>
    </location>
</feature>
<gene>
    <name evidence="2" type="ORF">B0H17DRAFT_1095972</name>
</gene>
<organism evidence="2 3">
    <name type="scientific">Mycena rosella</name>
    <name type="common">Pink bonnet</name>
    <name type="synonym">Agaricus rosellus</name>
    <dbReference type="NCBI Taxonomy" id="1033263"/>
    <lineage>
        <taxon>Eukaryota</taxon>
        <taxon>Fungi</taxon>
        <taxon>Dikarya</taxon>
        <taxon>Basidiomycota</taxon>
        <taxon>Agaricomycotina</taxon>
        <taxon>Agaricomycetes</taxon>
        <taxon>Agaricomycetidae</taxon>
        <taxon>Agaricales</taxon>
        <taxon>Marasmiineae</taxon>
        <taxon>Mycenaceae</taxon>
        <taxon>Mycena</taxon>
    </lineage>
</organism>
<evidence type="ECO:0000313" key="3">
    <source>
        <dbReference type="Proteomes" id="UP001221757"/>
    </source>
</evidence>
<dbReference type="CDD" id="cd15457">
    <property type="entry name" value="NADAR"/>
    <property type="match status" value="2"/>
</dbReference>
<dbReference type="Gene3D" id="1.10.357.40">
    <property type="entry name" value="YbiA-like"/>
    <property type="match status" value="2"/>
</dbReference>
<accession>A0AAD7CSB2</accession>
<proteinExistence type="predicted"/>
<keyword evidence="3" id="KW-1185">Reference proteome</keyword>
<protein>
    <recommendedName>
        <fullName evidence="1">NADAR domain-containing protein</fullName>
    </recommendedName>
</protein>
<dbReference type="InterPro" id="IPR012816">
    <property type="entry name" value="NADAR"/>
</dbReference>
<sequence>MEIALYHKFAQHEKLKQALLHTGDAELIHYTRNSFWGVGKDQKGRNEQGQALERVRSSLQETLQPGTTCVSWPQHGYPPDYRVMQISAMGASRQRIFIHSRDKQQYHGFGNRTAFPVEYNGKKYRSSEHLFQAFKYMDNRPDIAENIRTISKSPIKAFKYSMKNIAHQHPDWDRMCIAKVRLCRRLSFTHQTLPRAIIQMEIALYHKFAQNEELRRTLLRTGNAELIVRTLHLFCVPTIELKSGQHYTKNDFWGIGKDQKGRNEQGRALERVRSSLQEACPRRK</sequence>
<feature type="non-terminal residue" evidence="2">
    <location>
        <position position="1"/>
    </location>
</feature>